<comment type="caution">
    <text evidence="2">The sequence shown here is derived from an EMBL/GenBank/DDBJ whole genome shotgun (WGS) entry which is preliminary data.</text>
</comment>
<name>A0ABW7TGN6_9NOCA</name>
<feature type="transmembrane region" description="Helical" evidence="1">
    <location>
        <begin position="77"/>
        <end position="99"/>
    </location>
</feature>
<sequence>MLSLRRRGARALPYSDLPPECPAALRRTLVRALDPDPVGRWDHGADMARQLQICLDPRARDLVDPPRGSLRRRARALLHPIMFLSIAVPNALAIGYSYYHNRVLIIDDLDTGAHQIFQRVAPITYGLAFLAGFVVTTVLTAHLGSVLRGLRRGGSGRNSRSYDNATLARARRDTLLLSSRTVLACFLLWAITGIAVPITVQASGSTLGVAASAHFFGTQIVCGAMAMAYPYFLVGSYAVRSLYPAFLPLGGAFGSDVGQLRALDRRSTYFLLLAAAVPLLGAAGATFLPAADIAEVRPALRVLLLGSALAFAGAYLLFRTLERDIATLERVVARGIAPHAADSASTV</sequence>
<keyword evidence="1" id="KW-1133">Transmembrane helix</keyword>
<evidence type="ECO:0000256" key="1">
    <source>
        <dbReference type="SAM" id="Phobius"/>
    </source>
</evidence>
<gene>
    <name evidence="2" type="ORF">ACH4WX_05685</name>
</gene>
<keyword evidence="3" id="KW-1185">Reference proteome</keyword>
<evidence type="ECO:0000313" key="3">
    <source>
        <dbReference type="Proteomes" id="UP001611263"/>
    </source>
</evidence>
<feature type="transmembrane region" description="Helical" evidence="1">
    <location>
        <begin position="300"/>
        <end position="318"/>
    </location>
</feature>
<dbReference type="RefSeq" id="WP_169332464.1">
    <property type="nucleotide sequence ID" value="NZ_JBIRUQ010000001.1"/>
</dbReference>
<evidence type="ECO:0000313" key="2">
    <source>
        <dbReference type="EMBL" id="MFI1460200.1"/>
    </source>
</evidence>
<organism evidence="2 3">
    <name type="scientific">Nocardia carnea</name>
    <dbReference type="NCBI Taxonomy" id="37328"/>
    <lineage>
        <taxon>Bacteria</taxon>
        <taxon>Bacillati</taxon>
        <taxon>Actinomycetota</taxon>
        <taxon>Actinomycetes</taxon>
        <taxon>Mycobacteriales</taxon>
        <taxon>Nocardiaceae</taxon>
        <taxon>Nocardia</taxon>
    </lineage>
</organism>
<reference evidence="2 3" key="1">
    <citation type="submission" date="2024-10" db="EMBL/GenBank/DDBJ databases">
        <title>The Natural Products Discovery Center: Release of the First 8490 Sequenced Strains for Exploring Actinobacteria Biosynthetic Diversity.</title>
        <authorList>
            <person name="Kalkreuter E."/>
            <person name="Kautsar S.A."/>
            <person name="Yang D."/>
            <person name="Bader C.D."/>
            <person name="Teijaro C.N."/>
            <person name="Fluegel L."/>
            <person name="Davis C.M."/>
            <person name="Simpson J.R."/>
            <person name="Lauterbach L."/>
            <person name="Steele A.D."/>
            <person name="Gui C."/>
            <person name="Meng S."/>
            <person name="Li G."/>
            <person name="Viehrig K."/>
            <person name="Ye F."/>
            <person name="Su P."/>
            <person name="Kiefer A.F."/>
            <person name="Nichols A."/>
            <person name="Cepeda A.J."/>
            <person name="Yan W."/>
            <person name="Fan B."/>
            <person name="Jiang Y."/>
            <person name="Adhikari A."/>
            <person name="Zheng C.-J."/>
            <person name="Schuster L."/>
            <person name="Cowan T.M."/>
            <person name="Smanski M.J."/>
            <person name="Chevrette M.G."/>
            <person name="De Carvalho L.P.S."/>
            <person name="Shen B."/>
        </authorList>
    </citation>
    <scope>NUCLEOTIDE SEQUENCE [LARGE SCALE GENOMIC DNA]</scope>
    <source>
        <strain evidence="2 3">NPDC020568</strain>
    </source>
</reference>
<dbReference type="EMBL" id="JBIRUQ010000001">
    <property type="protein sequence ID" value="MFI1460200.1"/>
    <property type="molecule type" value="Genomic_DNA"/>
</dbReference>
<keyword evidence="1" id="KW-0472">Membrane</keyword>
<keyword evidence="1" id="KW-0812">Transmembrane</keyword>
<dbReference type="Proteomes" id="UP001611263">
    <property type="component" value="Unassembled WGS sequence"/>
</dbReference>
<proteinExistence type="predicted"/>
<feature type="transmembrane region" description="Helical" evidence="1">
    <location>
        <begin position="212"/>
        <end position="234"/>
    </location>
</feature>
<accession>A0ABW7TGN6</accession>
<protein>
    <submittedName>
        <fullName evidence="2">Uncharacterized protein</fullName>
    </submittedName>
</protein>
<feature type="transmembrane region" description="Helical" evidence="1">
    <location>
        <begin position="181"/>
        <end position="200"/>
    </location>
</feature>
<feature type="transmembrane region" description="Helical" evidence="1">
    <location>
        <begin position="269"/>
        <end position="288"/>
    </location>
</feature>
<feature type="transmembrane region" description="Helical" evidence="1">
    <location>
        <begin position="127"/>
        <end position="150"/>
    </location>
</feature>